<keyword evidence="3" id="KW-1185">Reference proteome</keyword>
<feature type="region of interest" description="Disordered" evidence="1">
    <location>
        <begin position="50"/>
        <end position="75"/>
    </location>
</feature>
<protein>
    <submittedName>
        <fullName evidence="2">Uncharacterized protein</fullName>
    </submittedName>
</protein>
<name>A0ABD1CZ70_CULPP</name>
<sequence>MKRSQFTHKPSETEEKVVIEYKGQRRSEYQRRLTHIEQAQISKQIQAVSRIRSDVASTSHGPNPSAPEARSKNNNTDMVTSFFDQLEQSFKKSMNQSESHSTLEDCNESQQTIVERPKDCPIPVDSAPQDPRLFMDVVDSLAQLKSIVTDQIDRIIVDIESKASLSQNVSCETVLMKRTLGEGARNRFKIRSFMRRACS</sequence>
<comment type="caution">
    <text evidence="2">The sequence shown here is derived from an EMBL/GenBank/DDBJ whole genome shotgun (WGS) entry which is preliminary data.</text>
</comment>
<reference evidence="2 3" key="1">
    <citation type="submission" date="2024-05" db="EMBL/GenBank/DDBJ databases">
        <title>Culex pipiens pipiens assembly and annotation.</title>
        <authorList>
            <person name="Alout H."/>
            <person name="Durand T."/>
        </authorList>
    </citation>
    <scope>NUCLEOTIDE SEQUENCE [LARGE SCALE GENOMIC DNA]</scope>
    <source>
        <strain evidence="2">HA-2024</strain>
        <tissue evidence="2">Whole body</tissue>
    </source>
</reference>
<evidence type="ECO:0000313" key="2">
    <source>
        <dbReference type="EMBL" id="KAL1381332.1"/>
    </source>
</evidence>
<gene>
    <name evidence="2" type="ORF">pipiens_013550</name>
</gene>
<dbReference type="AlphaFoldDB" id="A0ABD1CZ70"/>
<accession>A0ABD1CZ70</accession>
<feature type="non-terminal residue" evidence="2">
    <location>
        <position position="199"/>
    </location>
</feature>
<organism evidence="2 3">
    <name type="scientific">Culex pipiens pipiens</name>
    <name type="common">Northern house mosquito</name>
    <dbReference type="NCBI Taxonomy" id="38569"/>
    <lineage>
        <taxon>Eukaryota</taxon>
        <taxon>Metazoa</taxon>
        <taxon>Ecdysozoa</taxon>
        <taxon>Arthropoda</taxon>
        <taxon>Hexapoda</taxon>
        <taxon>Insecta</taxon>
        <taxon>Pterygota</taxon>
        <taxon>Neoptera</taxon>
        <taxon>Endopterygota</taxon>
        <taxon>Diptera</taxon>
        <taxon>Nematocera</taxon>
        <taxon>Culicoidea</taxon>
        <taxon>Culicidae</taxon>
        <taxon>Culicinae</taxon>
        <taxon>Culicini</taxon>
        <taxon>Culex</taxon>
        <taxon>Culex</taxon>
    </lineage>
</organism>
<dbReference type="EMBL" id="JBEHCU010008682">
    <property type="protein sequence ID" value="KAL1381332.1"/>
    <property type="molecule type" value="Genomic_DNA"/>
</dbReference>
<evidence type="ECO:0000256" key="1">
    <source>
        <dbReference type="SAM" id="MobiDB-lite"/>
    </source>
</evidence>
<evidence type="ECO:0000313" key="3">
    <source>
        <dbReference type="Proteomes" id="UP001562425"/>
    </source>
</evidence>
<dbReference type="Proteomes" id="UP001562425">
    <property type="component" value="Unassembled WGS sequence"/>
</dbReference>
<proteinExistence type="predicted"/>